<keyword evidence="11" id="KW-0813">Transport</keyword>
<dbReference type="GO" id="GO:0051537">
    <property type="term" value="F:2 iron, 2 sulfur cluster binding"/>
    <property type="evidence" value="ECO:0007669"/>
    <property type="project" value="UniProtKB-KW"/>
</dbReference>
<keyword evidence="5" id="KW-0001">2Fe-2S</keyword>
<dbReference type="InterPro" id="IPR001433">
    <property type="entry name" value="OxRdtase_FAD/NAD-bd"/>
</dbReference>
<proteinExistence type="inferred from homology"/>
<evidence type="ECO:0000256" key="9">
    <source>
        <dbReference type="ARBA" id="ARBA00048649"/>
    </source>
</evidence>
<evidence type="ECO:0000256" key="4">
    <source>
        <dbReference type="ARBA" id="ARBA00012229"/>
    </source>
</evidence>
<dbReference type="InterPro" id="IPR000971">
    <property type="entry name" value="Globin"/>
</dbReference>
<dbReference type="Pfam" id="PF00042">
    <property type="entry name" value="Globin"/>
    <property type="match status" value="1"/>
</dbReference>
<dbReference type="Gene3D" id="2.40.30.10">
    <property type="entry name" value="Translation factors"/>
    <property type="match status" value="1"/>
</dbReference>
<dbReference type="InterPro" id="IPR017938">
    <property type="entry name" value="Riboflavin_synthase-like_b-brl"/>
</dbReference>
<dbReference type="GO" id="GO:0005344">
    <property type="term" value="F:oxygen carrier activity"/>
    <property type="evidence" value="ECO:0007669"/>
    <property type="project" value="UniProtKB-KW"/>
</dbReference>
<evidence type="ECO:0000256" key="2">
    <source>
        <dbReference type="ARBA" id="ARBA00001974"/>
    </source>
</evidence>
<dbReference type="InterPro" id="IPR050415">
    <property type="entry name" value="MRET"/>
</dbReference>
<dbReference type="Proteomes" id="UP000002204">
    <property type="component" value="Chromosome"/>
</dbReference>
<dbReference type="Gene3D" id="3.40.50.80">
    <property type="entry name" value="Nucleotide-binding domain of ferredoxin-NADP reductase (FNR) module"/>
    <property type="match status" value="1"/>
</dbReference>
<dbReference type="GO" id="GO:0019825">
    <property type="term" value="F:oxygen binding"/>
    <property type="evidence" value="ECO:0007669"/>
    <property type="project" value="InterPro"/>
</dbReference>
<dbReference type="PROSITE" id="PS51384">
    <property type="entry name" value="FAD_FR"/>
    <property type="match status" value="1"/>
</dbReference>
<dbReference type="Pfam" id="PF00175">
    <property type="entry name" value="NAD_binding_1"/>
    <property type="match status" value="1"/>
</dbReference>
<evidence type="ECO:0000256" key="3">
    <source>
        <dbReference type="ARBA" id="ARBA00006401"/>
    </source>
</evidence>
<dbReference type="KEGG" id="rer:RER_13880"/>
<keyword evidence="8" id="KW-0520">NAD</keyword>
<evidence type="ECO:0000256" key="1">
    <source>
        <dbReference type="ARBA" id="ARBA00001970"/>
    </source>
</evidence>
<comment type="catalytic activity">
    <reaction evidence="10">
        <text>2 nitric oxide + NADPH + 2 O2 = 2 nitrate + NADP(+) + H(+)</text>
        <dbReference type="Rhea" id="RHEA:19465"/>
        <dbReference type="ChEBI" id="CHEBI:15378"/>
        <dbReference type="ChEBI" id="CHEBI:15379"/>
        <dbReference type="ChEBI" id="CHEBI:16480"/>
        <dbReference type="ChEBI" id="CHEBI:17632"/>
        <dbReference type="ChEBI" id="CHEBI:57783"/>
        <dbReference type="ChEBI" id="CHEBI:58349"/>
        <dbReference type="EC" id="1.14.12.17"/>
    </reaction>
</comment>
<dbReference type="HOGENOM" id="CLU_026437_2_1_11"/>
<comment type="cofactor">
    <cofactor evidence="2">
        <name>FAD</name>
        <dbReference type="ChEBI" id="CHEBI:57692"/>
    </cofactor>
</comment>
<dbReference type="InterPro" id="IPR012292">
    <property type="entry name" value="Globin/Proto"/>
</dbReference>
<evidence type="ECO:0000256" key="5">
    <source>
        <dbReference type="ARBA" id="ARBA00022714"/>
    </source>
</evidence>
<comment type="cofactor">
    <cofactor evidence="1">
        <name>heme b</name>
        <dbReference type="ChEBI" id="CHEBI:60344"/>
    </cofactor>
</comment>
<dbReference type="Gene3D" id="1.10.490.10">
    <property type="entry name" value="Globins"/>
    <property type="match status" value="1"/>
</dbReference>
<gene>
    <name evidence="14" type="ordered locus">RER_13880</name>
</gene>
<dbReference type="GO" id="GO:0020037">
    <property type="term" value="F:heme binding"/>
    <property type="evidence" value="ECO:0007669"/>
    <property type="project" value="InterPro"/>
</dbReference>
<dbReference type="InterPro" id="IPR039261">
    <property type="entry name" value="FNR_nucleotide-bd"/>
</dbReference>
<feature type="domain" description="Globin" evidence="12">
    <location>
        <begin position="1"/>
        <end position="140"/>
    </location>
</feature>
<keyword evidence="11" id="KW-0349">Heme</keyword>
<evidence type="ECO:0000256" key="8">
    <source>
        <dbReference type="ARBA" id="ARBA00023027"/>
    </source>
</evidence>
<feature type="domain" description="FAD-binding FR-type" evidence="13">
    <location>
        <begin position="145"/>
        <end position="245"/>
    </location>
</feature>
<dbReference type="PROSITE" id="PS01033">
    <property type="entry name" value="GLOBIN"/>
    <property type="match status" value="1"/>
</dbReference>
<comment type="catalytic activity">
    <reaction evidence="9">
        <text>2 nitric oxide + NADH + 2 O2 = 2 nitrate + NAD(+) + H(+)</text>
        <dbReference type="Rhea" id="RHEA:19469"/>
        <dbReference type="ChEBI" id="CHEBI:15378"/>
        <dbReference type="ChEBI" id="CHEBI:15379"/>
        <dbReference type="ChEBI" id="CHEBI:16480"/>
        <dbReference type="ChEBI" id="CHEBI:17632"/>
        <dbReference type="ChEBI" id="CHEBI:57540"/>
        <dbReference type="ChEBI" id="CHEBI:57945"/>
        <dbReference type="EC" id="1.14.12.17"/>
    </reaction>
</comment>
<dbReference type="AlphaFoldDB" id="C0ZTC3"/>
<dbReference type="PRINTS" id="PR00410">
    <property type="entry name" value="PHEHYDRXLASE"/>
</dbReference>
<sequence length="388" mass="42906">MSVDSQAISLVRSSFKSVAAVEDGPERLARTFYSILFARSPETREFFPAAMDVQRDRLVGAIAHVVERLDESDAILEYLAQLGRDHRKYGVTDEHYTAVGNALIEALETFGGAEMWTDEVDSAWRNALAIISAAMMDAANAEDGPPAWSATVIECRPVIKGVAVVRLQLDQTMQYRAGQYVSVQVAARPRMWRYLSPATPYDGTGVLEFHVRQVTGGWVSPVMVNQTAVGDTWVVGSPIGALGIPENSKDLLMIASGTGVAPLRAQILELIRRGNTRKVQLFYSGQHPCDLYDLPHLWKLAEKHPWLTIIPVSEEDENPWWHTEPEPLPPIGMARRIVGKVGKVVTSFGDWAGYDIQVVGSESMVNSTKFRLRAVGIDVDTVRNDPTY</sequence>
<dbReference type="EC" id="1.14.12.17" evidence="4"/>
<dbReference type="PANTHER" id="PTHR47354:SF5">
    <property type="entry name" value="PROTEIN RFBI"/>
    <property type="match status" value="1"/>
</dbReference>
<name>C0ZTC3_RHOE4</name>
<dbReference type="eggNOG" id="COG1017">
    <property type="taxonomic scope" value="Bacteria"/>
</dbReference>
<comment type="similarity">
    <text evidence="3">In the C-terminal section; belongs to the flavoprotein pyridine nucleotide cytochrome reductase family.</text>
</comment>
<keyword evidence="11" id="KW-0408">Iron</keyword>
<keyword evidence="11" id="KW-0479">Metal-binding</keyword>
<reference evidence="15" key="1">
    <citation type="submission" date="2005-03" db="EMBL/GenBank/DDBJ databases">
        <title>Comparison of the complete genome sequences of Rhodococcus erythropolis PR4 and Rhodococcus opacus B4.</title>
        <authorList>
            <person name="Takarada H."/>
            <person name="Sekine M."/>
            <person name="Hosoyama A."/>
            <person name="Yamada R."/>
            <person name="Fujisawa T."/>
            <person name="Omata S."/>
            <person name="Shimizu A."/>
            <person name="Tsukatani N."/>
            <person name="Tanikawa S."/>
            <person name="Fujita N."/>
            <person name="Harayama S."/>
        </authorList>
    </citation>
    <scope>NUCLEOTIDE SEQUENCE [LARGE SCALE GENOMIC DNA]</scope>
    <source>
        <strain evidence="15">PR4 / NBRC 100887</strain>
    </source>
</reference>
<accession>C0ZTC3</accession>
<dbReference type="CDD" id="cd19753">
    <property type="entry name" value="Mb-like_oxidoreductase"/>
    <property type="match status" value="1"/>
</dbReference>
<evidence type="ECO:0000259" key="13">
    <source>
        <dbReference type="PROSITE" id="PS51384"/>
    </source>
</evidence>
<evidence type="ECO:0000313" key="14">
    <source>
        <dbReference type="EMBL" id="BAH32096.1"/>
    </source>
</evidence>
<evidence type="ECO:0000259" key="12">
    <source>
        <dbReference type="PROSITE" id="PS01033"/>
    </source>
</evidence>
<dbReference type="InterPro" id="IPR009050">
    <property type="entry name" value="Globin-like_sf"/>
</dbReference>
<comment type="similarity">
    <text evidence="11">Belongs to the globin family.</text>
</comment>
<evidence type="ECO:0000256" key="6">
    <source>
        <dbReference type="ARBA" id="ARBA00022857"/>
    </source>
</evidence>
<dbReference type="CDD" id="cd06187">
    <property type="entry name" value="O2ase_reductase_like"/>
    <property type="match status" value="1"/>
</dbReference>
<reference evidence="14 15" key="2">
    <citation type="journal article" date="2006" name="Environ. Microbiol.">
        <title>Sequence analysis of three plasmids harboured in Rhodococcus erythropolis strain PR4.</title>
        <authorList>
            <person name="Sekine M."/>
            <person name="Tanikawa S."/>
            <person name="Omata S."/>
            <person name="Saito M."/>
            <person name="Fujisawa T."/>
            <person name="Tsukatani N."/>
            <person name="Tajima T."/>
            <person name="Sekigawa T."/>
            <person name="Kosugi H."/>
            <person name="Matsuo Y."/>
            <person name="Nishiko R."/>
            <person name="Imamura K."/>
            <person name="Ito M."/>
            <person name="Narita H."/>
            <person name="Tago S."/>
            <person name="Fujita N."/>
            <person name="Harayama S."/>
        </authorList>
    </citation>
    <scope>NUCLEOTIDE SEQUENCE [LARGE SCALE GENOMIC DNA]</scope>
    <source>
        <strain evidence="15">PR4 / NBRC 100887</strain>
    </source>
</reference>
<dbReference type="SUPFAM" id="SSF52343">
    <property type="entry name" value="Ferredoxin reductase-like, C-terminal NADP-linked domain"/>
    <property type="match status" value="1"/>
</dbReference>
<keyword evidence="6" id="KW-0521">NADP</keyword>
<evidence type="ECO:0000256" key="7">
    <source>
        <dbReference type="ARBA" id="ARBA00023014"/>
    </source>
</evidence>
<dbReference type="GO" id="GO:0008941">
    <property type="term" value="F:nitric oxide dioxygenase NAD(P)H activity"/>
    <property type="evidence" value="ECO:0007669"/>
    <property type="project" value="UniProtKB-EC"/>
</dbReference>
<evidence type="ECO:0000256" key="10">
    <source>
        <dbReference type="ARBA" id="ARBA00049433"/>
    </source>
</evidence>
<dbReference type="SUPFAM" id="SSF46458">
    <property type="entry name" value="Globin-like"/>
    <property type="match status" value="1"/>
</dbReference>
<keyword evidence="7" id="KW-0411">Iron-sulfur</keyword>
<evidence type="ECO:0000256" key="11">
    <source>
        <dbReference type="RuleBase" id="RU000356"/>
    </source>
</evidence>
<dbReference type="SUPFAM" id="SSF63380">
    <property type="entry name" value="Riboflavin synthase domain-like"/>
    <property type="match status" value="1"/>
</dbReference>
<dbReference type="Pfam" id="PF00970">
    <property type="entry name" value="FAD_binding_6"/>
    <property type="match status" value="1"/>
</dbReference>
<organism evidence="14 15">
    <name type="scientific">Rhodococcus erythropolis (strain PR4 / NBRC 100887)</name>
    <dbReference type="NCBI Taxonomy" id="234621"/>
    <lineage>
        <taxon>Bacteria</taxon>
        <taxon>Bacillati</taxon>
        <taxon>Actinomycetota</taxon>
        <taxon>Actinomycetes</taxon>
        <taxon>Mycobacteriales</taxon>
        <taxon>Nocardiaceae</taxon>
        <taxon>Rhodococcus</taxon>
        <taxon>Rhodococcus erythropolis group</taxon>
    </lineage>
</organism>
<evidence type="ECO:0000313" key="15">
    <source>
        <dbReference type="Proteomes" id="UP000002204"/>
    </source>
</evidence>
<dbReference type="EMBL" id="AP008957">
    <property type="protein sequence ID" value="BAH32096.1"/>
    <property type="molecule type" value="Genomic_DNA"/>
</dbReference>
<dbReference type="InterPro" id="IPR017927">
    <property type="entry name" value="FAD-bd_FR_type"/>
</dbReference>
<dbReference type="PANTHER" id="PTHR47354">
    <property type="entry name" value="NADH OXIDOREDUCTASE HCR"/>
    <property type="match status" value="1"/>
</dbReference>
<dbReference type="InterPro" id="IPR008333">
    <property type="entry name" value="Cbr1-like_FAD-bd_dom"/>
</dbReference>
<protein>
    <recommendedName>
        <fullName evidence="4">nitric oxide dioxygenase</fullName>
        <ecNumber evidence="4">1.14.12.17</ecNumber>
    </recommendedName>
</protein>
<keyword evidence="11" id="KW-0561">Oxygen transport</keyword>
<dbReference type="eggNOG" id="COG0543">
    <property type="taxonomic scope" value="Bacteria"/>
</dbReference>